<feature type="region of interest" description="Disordered" evidence="2">
    <location>
        <begin position="1"/>
        <end position="38"/>
    </location>
</feature>
<dbReference type="InterPro" id="IPR011010">
    <property type="entry name" value="DNA_brk_join_enz"/>
</dbReference>
<sequence>MPVEPDCGAPAAPARAGCGRSSTPKPDTRRGRPGVARSAWARGCGTRGCWPSRRCAGARPRSACAPGRAAVRRGRPRRRPQRASGPRCARSIRVVSGKLAEQYPDHVKSIRRPPVPLVRLTLDHADRAMSLLPTHLGTGSRRNIAGFIHRILALAAYPARLIGSNPLPRGWAPKADADKAKGCLYPDEDQRLMESTSVPLCFRIYYGFLIREGMRAEEAGQLEWSDVDLERGAVVLDENKTDDPRAWALSPDVVRALRKWREVCSDKVRVFVGKWGSNSLPGQNGAARFRDHLRRAGITRPELFETTDSRLNIRLHDTRATFITIKLANGRTETWISDRTGHRSSGQIHHYKRAARKVAELGLRDFAPLEEAIPELRDKGGSAGADGPVGAAPEARAVNEAASALPGQAPAACDDAEPLEADLEAPGSGRLGPRWATPEASAVEHRPEPVEIVNLHADRSAAPGESWRHVHREAGATHLLLEARPPRDGCHPSFAGTTSTRRRVPPISRVDAPAHPDALSARLTPARAARPPPRRPPRARSRSRGPSRPPPAAPDRRAPPAPTRRGASPPAAAPPRPACPRPRRRPRAAASARPARRPRRAGAARPRPDRPPSAWPACGSRARSAARAASARAGAAPPTRSRRAHRRRQARPRPAHKERPRARRAESRRPAPRR</sequence>
<feature type="compositionally biased region" description="Pro residues" evidence="2">
    <location>
        <begin position="571"/>
        <end position="580"/>
    </location>
</feature>
<dbReference type="GO" id="GO:0006310">
    <property type="term" value="P:DNA recombination"/>
    <property type="evidence" value="ECO:0007669"/>
    <property type="project" value="UniProtKB-KW"/>
</dbReference>
<dbReference type="Proteomes" id="UP000295497">
    <property type="component" value="Chromosome"/>
</dbReference>
<feature type="compositionally biased region" description="Basic residues" evidence="2">
    <location>
        <begin position="532"/>
        <end position="545"/>
    </location>
</feature>
<feature type="compositionally biased region" description="Low complexity" evidence="2">
    <location>
        <begin position="7"/>
        <end position="20"/>
    </location>
</feature>
<feature type="compositionally biased region" description="Basic residues" evidence="2">
    <location>
        <begin position="70"/>
        <end position="81"/>
    </location>
</feature>
<dbReference type="PROSITE" id="PS51898">
    <property type="entry name" value="TYR_RECOMBINASE"/>
    <property type="match status" value="1"/>
</dbReference>
<name>A0A4P2R8S7_SORCE</name>
<evidence type="ECO:0000313" key="5">
    <source>
        <dbReference type="Proteomes" id="UP000295497"/>
    </source>
</evidence>
<feature type="domain" description="Tyr recombinase" evidence="3">
    <location>
        <begin position="179"/>
        <end position="368"/>
    </location>
</feature>
<evidence type="ECO:0000313" key="4">
    <source>
        <dbReference type="EMBL" id="AUX38573.1"/>
    </source>
</evidence>
<dbReference type="AlphaFoldDB" id="A0A4P2R8S7"/>
<reference evidence="4 5" key="1">
    <citation type="submission" date="2015-09" db="EMBL/GenBank/DDBJ databases">
        <title>Sorangium comparison.</title>
        <authorList>
            <person name="Zaburannyi N."/>
            <person name="Bunk B."/>
            <person name="Overmann J."/>
            <person name="Mueller R."/>
        </authorList>
    </citation>
    <scope>NUCLEOTIDE SEQUENCE [LARGE SCALE GENOMIC DNA]</scope>
    <source>
        <strain evidence="4 5">So ce836</strain>
    </source>
</reference>
<feature type="region of interest" description="Disordered" evidence="2">
    <location>
        <begin position="67"/>
        <end position="86"/>
    </location>
</feature>
<proteinExistence type="predicted"/>
<dbReference type="GO" id="GO:0003677">
    <property type="term" value="F:DNA binding"/>
    <property type="evidence" value="ECO:0007669"/>
    <property type="project" value="InterPro"/>
</dbReference>
<keyword evidence="1" id="KW-0233">DNA recombination</keyword>
<dbReference type="Gene3D" id="1.10.443.10">
    <property type="entry name" value="Intergrase catalytic core"/>
    <property type="match status" value="1"/>
</dbReference>
<evidence type="ECO:0000256" key="2">
    <source>
        <dbReference type="SAM" id="MobiDB-lite"/>
    </source>
</evidence>
<evidence type="ECO:0000256" key="1">
    <source>
        <dbReference type="ARBA" id="ARBA00023172"/>
    </source>
</evidence>
<dbReference type="Pfam" id="PF00589">
    <property type="entry name" value="Phage_integrase"/>
    <property type="match status" value="1"/>
</dbReference>
<accession>A0A4P2R8S7</accession>
<feature type="compositionally biased region" description="Basic and acidic residues" evidence="2">
    <location>
        <begin position="663"/>
        <end position="674"/>
    </location>
</feature>
<organism evidence="4 5">
    <name type="scientific">Sorangium cellulosum</name>
    <name type="common">Polyangium cellulosum</name>
    <dbReference type="NCBI Taxonomy" id="56"/>
    <lineage>
        <taxon>Bacteria</taxon>
        <taxon>Pseudomonadati</taxon>
        <taxon>Myxococcota</taxon>
        <taxon>Polyangia</taxon>
        <taxon>Polyangiales</taxon>
        <taxon>Polyangiaceae</taxon>
        <taxon>Sorangium</taxon>
    </lineage>
</organism>
<evidence type="ECO:0000259" key="3">
    <source>
        <dbReference type="PROSITE" id="PS51898"/>
    </source>
</evidence>
<dbReference type="InterPro" id="IPR002104">
    <property type="entry name" value="Integrase_catalytic"/>
</dbReference>
<dbReference type="EMBL" id="CP012672">
    <property type="protein sequence ID" value="AUX38573.1"/>
    <property type="molecule type" value="Genomic_DNA"/>
</dbReference>
<dbReference type="GO" id="GO:0015074">
    <property type="term" value="P:DNA integration"/>
    <property type="evidence" value="ECO:0007669"/>
    <property type="project" value="InterPro"/>
</dbReference>
<dbReference type="SUPFAM" id="SSF56349">
    <property type="entry name" value="DNA breaking-rejoining enzymes"/>
    <property type="match status" value="1"/>
</dbReference>
<feature type="compositionally biased region" description="Low complexity" evidence="2">
    <location>
        <begin position="518"/>
        <end position="529"/>
    </location>
</feature>
<feature type="compositionally biased region" description="Basic residues" evidence="2">
    <location>
        <begin position="640"/>
        <end position="662"/>
    </location>
</feature>
<dbReference type="InterPro" id="IPR013762">
    <property type="entry name" value="Integrase-like_cat_sf"/>
</dbReference>
<protein>
    <recommendedName>
        <fullName evidence="3">Tyr recombinase domain-containing protein</fullName>
    </recommendedName>
</protein>
<feature type="region of interest" description="Disordered" evidence="2">
    <location>
        <begin position="483"/>
        <end position="674"/>
    </location>
</feature>
<feature type="compositionally biased region" description="Low complexity" evidence="2">
    <location>
        <begin position="619"/>
        <end position="639"/>
    </location>
</feature>
<gene>
    <name evidence="4" type="ORF">SOCE836_108200</name>
</gene>